<dbReference type="STRING" id="154538.A0A1M2VIY6"/>
<dbReference type="EMBL" id="MNAD01001168">
    <property type="protein sequence ID" value="OJT07555.1"/>
    <property type="molecule type" value="Genomic_DNA"/>
</dbReference>
<dbReference type="Pfam" id="PF00249">
    <property type="entry name" value="Myb_DNA-binding"/>
    <property type="match status" value="1"/>
</dbReference>
<dbReference type="InterPro" id="IPR001005">
    <property type="entry name" value="SANT/Myb"/>
</dbReference>
<dbReference type="SUPFAM" id="SSF46689">
    <property type="entry name" value="Homeodomain-like"/>
    <property type="match status" value="1"/>
</dbReference>
<accession>A0A1M2VIY6</accession>
<feature type="compositionally biased region" description="Pro residues" evidence="2">
    <location>
        <begin position="302"/>
        <end position="325"/>
    </location>
</feature>
<protein>
    <recommendedName>
        <fullName evidence="3">SANT domain-containing protein</fullName>
    </recommendedName>
</protein>
<feature type="coiled-coil region" evidence="1">
    <location>
        <begin position="646"/>
        <end position="673"/>
    </location>
</feature>
<dbReference type="SMART" id="SM00717">
    <property type="entry name" value="SANT"/>
    <property type="match status" value="1"/>
</dbReference>
<feature type="compositionally biased region" description="Low complexity" evidence="2">
    <location>
        <begin position="213"/>
        <end position="226"/>
    </location>
</feature>
<feature type="compositionally biased region" description="Basic and acidic residues" evidence="2">
    <location>
        <begin position="475"/>
        <end position="490"/>
    </location>
</feature>
<dbReference type="GO" id="GO:0034967">
    <property type="term" value="C:Set3 complex"/>
    <property type="evidence" value="ECO:0007669"/>
    <property type="project" value="TreeGrafter"/>
</dbReference>
<feature type="region of interest" description="Disordered" evidence="2">
    <location>
        <begin position="1"/>
        <end position="161"/>
    </location>
</feature>
<feature type="compositionally biased region" description="Polar residues" evidence="2">
    <location>
        <begin position="31"/>
        <end position="42"/>
    </location>
</feature>
<dbReference type="GO" id="GO:0006357">
    <property type="term" value="P:regulation of transcription by RNA polymerase II"/>
    <property type="evidence" value="ECO:0007669"/>
    <property type="project" value="TreeGrafter"/>
</dbReference>
<organism evidence="4 5">
    <name type="scientific">Trametes pubescens</name>
    <name type="common">White-rot fungus</name>
    <dbReference type="NCBI Taxonomy" id="154538"/>
    <lineage>
        <taxon>Eukaryota</taxon>
        <taxon>Fungi</taxon>
        <taxon>Dikarya</taxon>
        <taxon>Basidiomycota</taxon>
        <taxon>Agaricomycotina</taxon>
        <taxon>Agaricomycetes</taxon>
        <taxon>Polyporales</taxon>
        <taxon>Polyporaceae</taxon>
        <taxon>Trametes</taxon>
    </lineage>
</organism>
<feature type="compositionally biased region" description="Basic and acidic residues" evidence="2">
    <location>
        <begin position="523"/>
        <end position="546"/>
    </location>
</feature>
<proteinExistence type="predicted"/>
<dbReference type="OrthoDB" id="10258692at2759"/>
<feature type="compositionally biased region" description="Basic residues" evidence="2">
    <location>
        <begin position="989"/>
        <end position="998"/>
    </location>
</feature>
<evidence type="ECO:0000313" key="5">
    <source>
        <dbReference type="Proteomes" id="UP000184267"/>
    </source>
</evidence>
<feature type="domain" description="SANT" evidence="3">
    <location>
        <begin position="776"/>
        <end position="827"/>
    </location>
</feature>
<feature type="compositionally biased region" description="Basic and acidic residues" evidence="2">
    <location>
        <begin position="266"/>
        <end position="285"/>
    </location>
</feature>
<evidence type="ECO:0000256" key="2">
    <source>
        <dbReference type="SAM" id="MobiDB-lite"/>
    </source>
</evidence>
<dbReference type="OMA" id="HPKNYGV"/>
<feature type="compositionally biased region" description="Acidic residues" evidence="2">
    <location>
        <begin position="286"/>
        <end position="296"/>
    </location>
</feature>
<dbReference type="InterPro" id="IPR009057">
    <property type="entry name" value="Homeodomain-like_sf"/>
</dbReference>
<dbReference type="PANTHER" id="PTHR13992">
    <property type="entry name" value="NUCLEAR RECEPTOR CO-REPRESSOR RELATED NCOR"/>
    <property type="match status" value="1"/>
</dbReference>
<feature type="region of interest" description="Disordered" evidence="2">
    <location>
        <begin position="202"/>
        <end position="557"/>
    </location>
</feature>
<feature type="compositionally biased region" description="Low complexity" evidence="2">
    <location>
        <begin position="951"/>
        <end position="979"/>
    </location>
</feature>
<keyword evidence="5" id="KW-1185">Reference proteome</keyword>
<evidence type="ECO:0000256" key="1">
    <source>
        <dbReference type="SAM" id="Coils"/>
    </source>
</evidence>
<dbReference type="Gene3D" id="1.10.10.60">
    <property type="entry name" value="Homeodomain-like"/>
    <property type="match status" value="1"/>
</dbReference>
<dbReference type="InterPro" id="IPR051571">
    <property type="entry name" value="N-CoR_corepressor"/>
</dbReference>
<feature type="compositionally biased region" description="Basic and acidic residues" evidence="2">
    <location>
        <begin position="335"/>
        <end position="344"/>
    </location>
</feature>
<feature type="compositionally biased region" description="Low complexity" evidence="2">
    <location>
        <begin position="389"/>
        <end position="419"/>
    </location>
</feature>
<comment type="caution">
    <text evidence="4">The sequence shown here is derived from an EMBL/GenBank/DDBJ whole genome shotgun (WGS) entry which is preliminary data.</text>
</comment>
<feature type="compositionally biased region" description="Pro residues" evidence="2">
    <location>
        <begin position="931"/>
        <end position="943"/>
    </location>
</feature>
<feature type="compositionally biased region" description="Pro residues" evidence="2">
    <location>
        <begin position="44"/>
        <end position="61"/>
    </location>
</feature>
<sequence length="1062" mass="115496">MSANGDARRLSGNPPLPYDVSTPPSHRVFPTHSSWYPMQRQQPGPYPEHPLTTPPVPPPAYPYYDRFGPEEPPAPPFREGFASEYNPKYWRTDREYPPNTPSPERYRPTPAEGWPRPPAWQEPEPVVWPDRREPVRDTFNPLWTRPARDTPSTRMFEPSATWKQIHKGPGRLSYLQRAPSFVPSTLAIDAKLKYPERDVTANVVSQDAETGVSPSSPADHSSAPPASDKRKDEMESDMEMSVPASPVRSRPPAILPALDFVPKVKGLREREDVRMKEAEETRVTSDDGEEAADSSDMDMSPPASPVLKPAPIPAPASATPPPTSSPPAEASPPAEDAKDEKAEPARPALTINTTVAPQPTSRTSRKRPPPSSTASTPNPRGDESDMEMSSAVSSATPSPAASPVLAAQSVPKPSSLHSSPAPPPDDIAHPEIPDLSLGPTADPPRPQTPAHRDAAVSPMLQFASLATPRPTTGRIGKDPMSRDVVEDRGQDIGAATPQSQRTAAFVERQHVASGELSPPVSEETLREETEGVEKDPDTVMHSEKEPPAAQEKQVAPPVDQGVAQAEKVLMDIPLADALRMVVRLRMMFPHQTQEERVAPVILSNRHLAEPEQPEQPQPEAVVEAVAEKEQEQVARGEYDGTKHSLRKRFAEHKAALTAKVDRLRQEYMSLHEKWMVHCAKLDEIARASALEEAAATAGRTTRRSAAMGDAVRTDLEMEQILASLGNEELTDANHLSAKNAAVIPDMLSVTKGRVDPVFDDTNNLVEDPHTFYALETGIDDWTDEEKVIFVEKYVKHPKQFGIIAGFLPNKTPAQCVTFYYLHKNTTIDFRKILAQFNTVGKRTRRGRGSKQKGNALLADILKHDDEVSRNATPSTTSAKRRRGQPPSTPVGTTPVAESEPGPSTAPAPPAEPPKRSTISRRSTTQNTPVGTPTPDPEPVQPAPKRPRRRAVPTPKAVAAMGRDEGAVAAAAATAAPAADDVADEDPRPAKRVRKSRKSKAADVEIPPTPAPVEEPAAPPASAETKFIDQTEVTARKKSGGGSGNWSEDDKGTSRRCLCFGRL</sequence>
<dbReference type="InterPro" id="IPR017884">
    <property type="entry name" value="SANT_dom"/>
</dbReference>
<dbReference type="Proteomes" id="UP000184267">
    <property type="component" value="Unassembled WGS sequence"/>
</dbReference>
<dbReference type="AlphaFoldDB" id="A0A1M2VIY6"/>
<name>A0A1M2VIY6_TRAPU</name>
<evidence type="ECO:0000259" key="3">
    <source>
        <dbReference type="PROSITE" id="PS51293"/>
    </source>
</evidence>
<keyword evidence="1" id="KW-0175">Coiled coil</keyword>
<evidence type="ECO:0000313" key="4">
    <source>
        <dbReference type="EMBL" id="OJT07555.1"/>
    </source>
</evidence>
<dbReference type="CDD" id="cd00167">
    <property type="entry name" value="SANT"/>
    <property type="match status" value="1"/>
</dbReference>
<feature type="compositionally biased region" description="Low complexity" evidence="2">
    <location>
        <begin position="241"/>
        <end position="252"/>
    </location>
</feature>
<reference evidence="4 5" key="1">
    <citation type="submission" date="2016-10" db="EMBL/GenBank/DDBJ databases">
        <title>Genome sequence of the basidiomycete white-rot fungus Trametes pubescens.</title>
        <authorList>
            <person name="Makela M.R."/>
            <person name="Granchi Z."/>
            <person name="Peng M."/>
            <person name="De Vries R.P."/>
            <person name="Grigoriev I."/>
            <person name="Riley R."/>
            <person name="Hilden K."/>
        </authorList>
    </citation>
    <scope>NUCLEOTIDE SEQUENCE [LARGE SCALE GENOMIC DNA]</scope>
    <source>
        <strain evidence="4 5">FBCC735</strain>
    </source>
</reference>
<feature type="compositionally biased region" description="Pro residues" evidence="2">
    <location>
        <begin position="1006"/>
        <end position="1018"/>
    </location>
</feature>
<feature type="region of interest" description="Disordered" evidence="2">
    <location>
        <begin position="860"/>
        <end position="1052"/>
    </location>
</feature>
<dbReference type="PROSITE" id="PS51293">
    <property type="entry name" value="SANT"/>
    <property type="match status" value="1"/>
</dbReference>
<gene>
    <name evidence="4" type="ORF">TRAPUB_1578</name>
</gene>
<dbReference type="PANTHER" id="PTHR13992:SF39">
    <property type="entry name" value="SMRTER, ISOFORM G"/>
    <property type="match status" value="1"/>
</dbReference>
<feature type="compositionally biased region" description="Polar residues" evidence="2">
    <location>
        <begin position="919"/>
        <end position="930"/>
    </location>
</feature>